<evidence type="ECO:0000256" key="6">
    <source>
        <dbReference type="ARBA" id="ARBA00023125"/>
    </source>
</evidence>
<gene>
    <name evidence="11" type="ORF">ROTO_36330</name>
</gene>
<dbReference type="Gene3D" id="3.40.50.150">
    <property type="entry name" value="Vaccinia Virus protein VP39"/>
    <property type="match status" value="2"/>
</dbReference>
<dbReference type="GO" id="GO:0009307">
    <property type="term" value="P:DNA restriction-modification system"/>
    <property type="evidence" value="ECO:0007669"/>
    <property type="project" value="UniProtKB-KW"/>
</dbReference>
<keyword evidence="4" id="KW-0949">S-adenosyl-L-methionine</keyword>
<evidence type="ECO:0000313" key="11">
    <source>
        <dbReference type="EMBL" id="KNX39828.1"/>
    </source>
</evidence>
<keyword evidence="3 11" id="KW-0808">Transferase</keyword>
<dbReference type="EC" id="2.1.1.-" evidence="9"/>
<dbReference type="Pfam" id="PF01555">
    <property type="entry name" value="N6_N4_Mtase"/>
    <property type="match status" value="1"/>
</dbReference>
<dbReference type="PROSITE" id="PS00093">
    <property type="entry name" value="N4_MTASE"/>
    <property type="match status" value="1"/>
</dbReference>
<dbReference type="SUPFAM" id="SSF53335">
    <property type="entry name" value="S-adenosyl-L-methionine-dependent methyltransferases"/>
    <property type="match status" value="2"/>
</dbReference>
<evidence type="ECO:0000256" key="5">
    <source>
        <dbReference type="ARBA" id="ARBA00022747"/>
    </source>
</evidence>
<dbReference type="PRINTS" id="PR00508">
    <property type="entry name" value="S21N4MTFRASE"/>
</dbReference>
<dbReference type="Proteomes" id="UP000037046">
    <property type="component" value="Unassembled WGS sequence"/>
</dbReference>
<comment type="similarity">
    <text evidence="1">Belongs to the N(4)/N(6)-methyltransferase family. N(4) subfamily.</text>
</comment>
<keyword evidence="6" id="KW-0238">DNA-binding</keyword>
<evidence type="ECO:0000256" key="2">
    <source>
        <dbReference type="ARBA" id="ARBA00022603"/>
    </source>
</evidence>
<evidence type="ECO:0000256" key="9">
    <source>
        <dbReference type="RuleBase" id="RU362026"/>
    </source>
</evidence>
<dbReference type="EMBL" id="LGVV01000098">
    <property type="protein sequence ID" value="KNX39828.1"/>
    <property type="molecule type" value="Genomic_DNA"/>
</dbReference>
<protein>
    <recommendedName>
        <fullName evidence="9">Methyltransferase</fullName>
        <ecNumber evidence="9">2.1.1.-</ecNumber>
    </recommendedName>
</protein>
<sequence>MSHPAELRRPAPTRPILGEVSISGLDTWEKDLPAPKTNVIVGDARRTGLAANSVDVIVTSPPYWQKRDYGHPDQIGQEATPDGFVSSIMDCLTEWRRVLRPTGSIFLNVGDTYFKRSLVGIPGRIEAAAVDSGWSIRNRIIWAKTGGMPEPARNRLAVRHEYIIHLTYKPNYYYDLAGYREYLGVAANPGDVWMIEPERDMSAHLAPFPREIVRRAVTLACPPQVCAACGRARTRVEERTDQLDESRPQARRAMELAHLHKLTPAHIRAIQATGVSDVGKATKFQNGTGRNSAEVQRLAAEAKAALGGYFREFTFAKRETVGWTDCGHGEPSRGVLLDPFVGTGTATRVATEMGRDAIGVDLKPMLNGHPRLG</sequence>
<dbReference type="PATRIC" id="fig|74031.6.peg.3731"/>
<feature type="domain" description="DNA methylase N-4/N-6" evidence="10">
    <location>
        <begin position="54"/>
        <end position="223"/>
    </location>
</feature>
<dbReference type="InterPro" id="IPR002941">
    <property type="entry name" value="DNA_methylase_N4/N6"/>
</dbReference>
<dbReference type="AlphaFoldDB" id="A0A0L6CQK0"/>
<evidence type="ECO:0000256" key="4">
    <source>
        <dbReference type="ARBA" id="ARBA00022691"/>
    </source>
</evidence>
<organism evidence="11 12">
    <name type="scientific">Roseovarius tolerans</name>
    <dbReference type="NCBI Taxonomy" id="74031"/>
    <lineage>
        <taxon>Bacteria</taxon>
        <taxon>Pseudomonadati</taxon>
        <taxon>Pseudomonadota</taxon>
        <taxon>Alphaproteobacteria</taxon>
        <taxon>Rhodobacterales</taxon>
        <taxon>Roseobacteraceae</taxon>
        <taxon>Roseovarius</taxon>
    </lineage>
</organism>
<keyword evidence="12" id="KW-1185">Reference proteome</keyword>
<comment type="catalytic activity">
    <reaction evidence="8">
        <text>a 2'-deoxycytidine in DNA + S-adenosyl-L-methionine = an N(4)-methyl-2'-deoxycytidine in DNA + S-adenosyl-L-homocysteine + H(+)</text>
        <dbReference type="Rhea" id="RHEA:16857"/>
        <dbReference type="Rhea" id="RHEA-COMP:11369"/>
        <dbReference type="Rhea" id="RHEA-COMP:13674"/>
        <dbReference type="ChEBI" id="CHEBI:15378"/>
        <dbReference type="ChEBI" id="CHEBI:57856"/>
        <dbReference type="ChEBI" id="CHEBI:59789"/>
        <dbReference type="ChEBI" id="CHEBI:85452"/>
        <dbReference type="ChEBI" id="CHEBI:137933"/>
        <dbReference type="EC" id="2.1.1.113"/>
    </reaction>
</comment>
<dbReference type="GO" id="GO:0008170">
    <property type="term" value="F:N-methyltransferase activity"/>
    <property type="evidence" value="ECO:0007669"/>
    <property type="project" value="InterPro"/>
</dbReference>
<evidence type="ECO:0000313" key="12">
    <source>
        <dbReference type="Proteomes" id="UP000037046"/>
    </source>
</evidence>
<name>A0A0L6CQK0_9RHOB</name>
<reference evidence="12" key="1">
    <citation type="submission" date="2015-07" db="EMBL/GenBank/DDBJ databases">
        <title>Draft Genome Sequence of Roseovarius tolerans EL-164, a producer of N-Acylated Alanine Methyl Esters (NAMEs).</title>
        <authorList>
            <person name="Voget S."/>
            <person name="Bruns H."/>
            <person name="Wagner-Doebler I."/>
            <person name="Schulz S."/>
            <person name="Daniel R."/>
        </authorList>
    </citation>
    <scope>NUCLEOTIDE SEQUENCE [LARGE SCALE GENOMIC DNA]</scope>
    <source>
        <strain evidence="12">EL-164</strain>
    </source>
</reference>
<dbReference type="InterPro" id="IPR029063">
    <property type="entry name" value="SAM-dependent_MTases_sf"/>
</dbReference>
<evidence type="ECO:0000256" key="7">
    <source>
        <dbReference type="ARBA" id="ARBA00047942"/>
    </source>
</evidence>
<comment type="caution">
    <text evidence="11">The sequence shown here is derived from an EMBL/GenBank/DDBJ whole genome shotgun (WGS) entry which is preliminary data.</text>
</comment>
<accession>A0A0L6CQK0</accession>
<keyword evidence="2 11" id="KW-0489">Methyltransferase</keyword>
<keyword evidence="5" id="KW-0680">Restriction system</keyword>
<evidence type="ECO:0000259" key="10">
    <source>
        <dbReference type="Pfam" id="PF01555"/>
    </source>
</evidence>
<evidence type="ECO:0000256" key="3">
    <source>
        <dbReference type="ARBA" id="ARBA00022679"/>
    </source>
</evidence>
<dbReference type="InterPro" id="IPR017985">
    <property type="entry name" value="MeTrfase_CN4_CS"/>
</dbReference>
<proteinExistence type="inferred from homology"/>
<comment type="catalytic activity">
    <reaction evidence="7">
        <text>a 2'-deoxyadenosine in DNA + S-adenosyl-L-methionine = an N(6)-methyl-2'-deoxyadenosine in DNA + S-adenosyl-L-homocysteine + H(+)</text>
        <dbReference type="Rhea" id="RHEA:15197"/>
        <dbReference type="Rhea" id="RHEA-COMP:12418"/>
        <dbReference type="Rhea" id="RHEA-COMP:12419"/>
        <dbReference type="ChEBI" id="CHEBI:15378"/>
        <dbReference type="ChEBI" id="CHEBI:57856"/>
        <dbReference type="ChEBI" id="CHEBI:59789"/>
        <dbReference type="ChEBI" id="CHEBI:90615"/>
        <dbReference type="ChEBI" id="CHEBI:90616"/>
        <dbReference type="EC" id="2.1.1.72"/>
    </reaction>
</comment>
<evidence type="ECO:0000256" key="8">
    <source>
        <dbReference type="ARBA" id="ARBA00049120"/>
    </source>
</evidence>
<dbReference type="GO" id="GO:0015667">
    <property type="term" value="F:site-specific DNA-methyltransferase (cytosine-N4-specific) activity"/>
    <property type="evidence" value="ECO:0007669"/>
    <property type="project" value="UniProtKB-EC"/>
</dbReference>
<dbReference type="REBASE" id="129519">
    <property type="entry name" value="M.Rto164ORF36330P"/>
</dbReference>
<dbReference type="GO" id="GO:0032259">
    <property type="term" value="P:methylation"/>
    <property type="evidence" value="ECO:0007669"/>
    <property type="project" value="UniProtKB-KW"/>
</dbReference>
<dbReference type="GO" id="GO:0003677">
    <property type="term" value="F:DNA binding"/>
    <property type="evidence" value="ECO:0007669"/>
    <property type="project" value="UniProtKB-KW"/>
</dbReference>
<dbReference type="InterPro" id="IPR001091">
    <property type="entry name" value="RM_Methyltransferase"/>
</dbReference>
<dbReference type="OrthoDB" id="9773571at2"/>
<dbReference type="GO" id="GO:0009007">
    <property type="term" value="F:site-specific DNA-methyltransferase (adenine-specific) activity"/>
    <property type="evidence" value="ECO:0007669"/>
    <property type="project" value="UniProtKB-EC"/>
</dbReference>
<evidence type="ECO:0000256" key="1">
    <source>
        <dbReference type="ARBA" id="ARBA00010203"/>
    </source>
</evidence>